<reference evidence="1 2" key="1">
    <citation type="journal article" date="2023" name="Commun. Biol.">
        <title>Genome analysis of Parmales, the sister group of diatoms, reveals the evolutionary specialization of diatoms from phago-mixotrophs to photoautotrophs.</title>
        <authorList>
            <person name="Ban H."/>
            <person name="Sato S."/>
            <person name="Yoshikawa S."/>
            <person name="Yamada K."/>
            <person name="Nakamura Y."/>
            <person name="Ichinomiya M."/>
            <person name="Sato N."/>
            <person name="Blanc-Mathieu R."/>
            <person name="Endo H."/>
            <person name="Kuwata A."/>
            <person name="Ogata H."/>
        </authorList>
    </citation>
    <scope>NUCLEOTIDE SEQUENCE [LARGE SCALE GENOMIC DNA]</scope>
</reference>
<keyword evidence="2" id="KW-1185">Reference proteome</keyword>
<gene>
    <name evidence="1" type="ORF">TeGR_g14880</name>
</gene>
<evidence type="ECO:0000313" key="1">
    <source>
        <dbReference type="EMBL" id="GMI24679.1"/>
    </source>
</evidence>
<dbReference type="Proteomes" id="UP001165060">
    <property type="component" value="Unassembled WGS sequence"/>
</dbReference>
<protein>
    <submittedName>
        <fullName evidence="1">Uncharacterized protein</fullName>
    </submittedName>
</protein>
<dbReference type="EMBL" id="BRYB01000178">
    <property type="protein sequence ID" value="GMI24679.1"/>
    <property type="molecule type" value="Genomic_DNA"/>
</dbReference>
<proteinExistence type="predicted"/>
<sequence length="243" mass="26794">MSSARTCCALSEAVDGRFLRSAVLDAYPLGRVDEGVSRQRLLSLAGKLARTPLPRDADLPQLRKPDASLEGLAFFARFSWTMEWLALADPAVEEESFGEESTFAFPFPTCAAGERATAAMSRWCDWGGFTTPWSARSESGRGLEWEIITVYAWGIPCIAKLASNFRSNEYDPRPYVALLYSRSDAVDEDSDGAALYVPREIKFGVSSRNMEGHNMSKDSTVGLIRDMLNGKFRGTGSQSSQFD</sequence>
<evidence type="ECO:0000313" key="2">
    <source>
        <dbReference type="Proteomes" id="UP001165060"/>
    </source>
</evidence>
<accession>A0ABQ6MEN7</accession>
<name>A0ABQ6MEN7_9STRA</name>
<comment type="caution">
    <text evidence="1">The sequence shown here is derived from an EMBL/GenBank/DDBJ whole genome shotgun (WGS) entry which is preliminary data.</text>
</comment>
<organism evidence="1 2">
    <name type="scientific">Tetraparma gracilis</name>
    <dbReference type="NCBI Taxonomy" id="2962635"/>
    <lineage>
        <taxon>Eukaryota</taxon>
        <taxon>Sar</taxon>
        <taxon>Stramenopiles</taxon>
        <taxon>Ochrophyta</taxon>
        <taxon>Bolidophyceae</taxon>
        <taxon>Parmales</taxon>
        <taxon>Triparmaceae</taxon>
        <taxon>Tetraparma</taxon>
    </lineage>
</organism>